<reference evidence="1" key="1">
    <citation type="journal article" date="2015" name="MBio">
        <title>Eco-Evolutionary Dynamics of Episomes among Ecologically Cohesive Bacterial Populations.</title>
        <authorList>
            <person name="Xue H."/>
            <person name="Cordero O.X."/>
            <person name="Camas F.M."/>
            <person name="Trimble W."/>
            <person name="Meyer F."/>
            <person name="Guglielmini J."/>
            <person name="Rocha E.P."/>
            <person name="Polz M.F."/>
        </authorList>
    </citation>
    <scope>NUCLEOTIDE SEQUENCE</scope>
    <source>
        <strain evidence="1">FF_112</strain>
    </source>
</reference>
<protein>
    <submittedName>
        <fullName evidence="1">Uncharacterized protein</fullName>
    </submittedName>
</protein>
<accession>A0A0H3ZJ61</accession>
<dbReference type="AlphaFoldDB" id="A0A0H3ZJ61"/>
<organism evidence="1">
    <name type="scientific">Vibrio tasmaniensis</name>
    <dbReference type="NCBI Taxonomy" id="212663"/>
    <lineage>
        <taxon>Bacteria</taxon>
        <taxon>Pseudomonadati</taxon>
        <taxon>Pseudomonadota</taxon>
        <taxon>Gammaproteobacteria</taxon>
        <taxon>Vibrionales</taxon>
        <taxon>Vibrionaceae</taxon>
        <taxon>Vibrio</taxon>
    </lineage>
</organism>
<dbReference type="EMBL" id="KP795460">
    <property type="protein sequence ID" value="AKN35973.1"/>
    <property type="molecule type" value="Genomic_DNA"/>
</dbReference>
<name>A0A0H3ZJ61_9VIBR</name>
<evidence type="ECO:0000313" key="1">
    <source>
        <dbReference type="EMBL" id="AKN35973.1"/>
    </source>
</evidence>
<sequence>MRFFKCCNCGKNFDRQATSSHDFCSEDCSEQFQNDIESELSVYFDEDRKEA</sequence>
<proteinExistence type="predicted"/>